<accession>A0A2P6PMB9</accession>
<dbReference type="PANTHER" id="PTHR12161">
    <property type="entry name" value="IST1 FAMILY MEMBER"/>
    <property type="match status" value="1"/>
</dbReference>
<feature type="compositionally biased region" description="Polar residues" evidence="2">
    <location>
        <begin position="134"/>
        <end position="144"/>
    </location>
</feature>
<gene>
    <name evidence="3" type="ORF">RchiOBHm_Chr6g0257341</name>
</gene>
<feature type="region of interest" description="Disordered" evidence="2">
    <location>
        <begin position="123"/>
        <end position="220"/>
    </location>
</feature>
<comment type="caution">
    <text evidence="3">The sequence shown here is derived from an EMBL/GenBank/DDBJ whole genome shotgun (WGS) entry which is preliminary data.</text>
</comment>
<dbReference type="STRING" id="74649.A0A2P6PMB9"/>
<evidence type="ECO:0000313" key="4">
    <source>
        <dbReference type="Proteomes" id="UP000238479"/>
    </source>
</evidence>
<dbReference type="Gene3D" id="1.20.1260.60">
    <property type="entry name" value="Vacuolar protein sorting-associated protein Ist1"/>
    <property type="match status" value="1"/>
</dbReference>
<evidence type="ECO:0000256" key="2">
    <source>
        <dbReference type="SAM" id="MobiDB-lite"/>
    </source>
</evidence>
<dbReference type="GO" id="GO:0015031">
    <property type="term" value="P:protein transport"/>
    <property type="evidence" value="ECO:0007669"/>
    <property type="project" value="InterPro"/>
</dbReference>
<dbReference type="Proteomes" id="UP000238479">
    <property type="component" value="Chromosome 6"/>
</dbReference>
<evidence type="ECO:0000256" key="1">
    <source>
        <dbReference type="ARBA" id="ARBA00005536"/>
    </source>
</evidence>
<proteinExistence type="inferred from homology"/>
<keyword evidence="4" id="KW-1185">Reference proteome</keyword>
<comment type="similarity">
    <text evidence="1">Belongs to the IST1 family.</text>
</comment>
<dbReference type="InterPro" id="IPR005061">
    <property type="entry name" value="Ist1"/>
</dbReference>
<dbReference type="InterPro" id="IPR042277">
    <property type="entry name" value="IST1-like"/>
</dbReference>
<evidence type="ECO:0000313" key="3">
    <source>
        <dbReference type="EMBL" id="PRQ23083.1"/>
    </source>
</evidence>
<dbReference type="Pfam" id="PF03398">
    <property type="entry name" value="Ist1"/>
    <property type="match status" value="1"/>
</dbReference>
<feature type="compositionally biased region" description="Pro residues" evidence="2">
    <location>
        <begin position="176"/>
        <end position="185"/>
    </location>
</feature>
<sequence length="262" mass="29119">MTYYLVLIMVWSLEPNLVFSLIHVGLFNVLYRNCPIDLKEAVSSVIFASPRCADVPELMDIRKHFTEKYRKEFVSVAVELRPDSGVSRMLIEKLSTKSPDGPTKMKILAAIAEHNVKWDPEAFEEKPPEDLLNGPNTFGMSSMDSAPPPPTHDVRGPPNVQVPPNSMASKAHVEPPSGPPLPDQPPIAQVPRRNYEYHDGPMNSNEQNARSSRHLEDSASTNVSANKAITSAKFHPETTSSGTSICHIKIVVIEFNYFVVVF</sequence>
<dbReference type="PANTHER" id="PTHR12161:SF13">
    <property type="entry name" value="REGULATOR OF VPS4 ACTIVITY IN THE MVB PATHWAY PROTEIN"/>
    <property type="match status" value="1"/>
</dbReference>
<protein>
    <submittedName>
        <fullName evidence="3">Putative vacuolar protein sorting-associated protein Ist1</fullName>
    </submittedName>
</protein>
<reference evidence="3 4" key="1">
    <citation type="journal article" date="2018" name="Nat. Genet.">
        <title>The Rosa genome provides new insights in the design of modern roses.</title>
        <authorList>
            <person name="Bendahmane M."/>
        </authorList>
    </citation>
    <scope>NUCLEOTIDE SEQUENCE [LARGE SCALE GENOMIC DNA]</scope>
    <source>
        <strain evidence="4">cv. Old Blush</strain>
    </source>
</reference>
<organism evidence="3 4">
    <name type="scientific">Rosa chinensis</name>
    <name type="common">China rose</name>
    <dbReference type="NCBI Taxonomy" id="74649"/>
    <lineage>
        <taxon>Eukaryota</taxon>
        <taxon>Viridiplantae</taxon>
        <taxon>Streptophyta</taxon>
        <taxon>Embryophyta</taxon>
        <taxon>Tracheophyta</taxon>
        <taxon>Spermatophyta</taxon>
        <taxon>Magnoliopsida</taxon>
        <taxon>eudicotyledons</taxon>
        <taxon>Gunneridae</taxon>
        <taxon>Pentapetalae</taxon>
        <taxon>rosids</taxon>
        <taxon>fabids</taxon>
        <taxon>Rosales</taxon>
        <taxon>Rosaceae</taxon>
        <taxon>Rosoideae</taxon>
        <taxon>Rosoideae incertae sedis</taxon>
        <taxon>Rosa</taxon>
    </lineage>
</organism>
<dbReference type="Gramene" id="PRQ23083">
    <property type="protein sequence ID" value="PRQ23083"/>
    <property type="gene ID" value="RchiOBHm_Chr6g0257341"/>
</dbReference>
<dbReference type="AlphaFoldDB" id="A0A2P6PMB9"/>
<name>A0A2P6PMB9_ROSCH</name>
<dbReference type="EMBL" id="PDCK01000044">
    <property type="protein sequence ID" value="PRQ23083.1"/>
    <property type="molecule type" value="Genomic_DNA"/>
</dbReference>